<dbReference type="OMA" id="HIELYQM"/>
<comment type="caution">
    <text evidence="2">The sequence shown here is derived from an EMBL/GenBank/DDBJ whole genome shotgun (WGS) entry which is preliminary data.</text>
</comment>
<organism evidence="2 3">
    <name type="scientific">Diacronema lutheri</name>
    <name type="common">Unicellular marine alga</name>
    <name type="synonym">Monochrysis lutheri</name>
    <dbReference type="NCBI Taxonomy" id="2081491"/>
    <lineage>
        <taxon>Eukaryota</taxon>
        <taxon>Haptista</taxon>
        <taxon>Haptophyta</taxon>
        <taxon>Pavlovophyceae</taxon>
        <taxon>Pavlovales</taxon>
        <taxon>Pavlovaceae</taxon>
        <taxon>Diacronema</taxon>
    </lineage>
</organism>
<dbReference type="Proteomes" id="UP000751190">
    <property type="component" value="Unassembled WGS sequence"/>
</dbReference>
<evidence type="ECO:0000313" key="3">
    <source>
        <dbReference type="Proteomes" id="UP000751190"/>
    </source>
</evidence>
<feature type="domain" description="NADP-dependent oxidoreductase" evidence="1">
    <location>
        <begin position="19"/>
        <end position="370"/>
    </location>
</feature>
<dbReference type="InterPro" id="IPR036812">
    <property type="entry name" value="NAD(P)_OxRdtase_dom_sf"/>
</dbReference>
<proteinExistence type="predicted"/>
<dbReference type="SUPFAM" id="SSF51430">
    <property type="entry name" value="NAD(P)-linked oxidoreductase"/>
    <property type="match status" value="1"/>
</dbReference>
<dbReference type="EMBL" id="JAGTXO010000013">
    <property type="protein sequence ID" value="KAG8464463.1"/>
    <property type="molecule type" value="Genomic_DNA"/>
</dbReference>
<gene>
    <name evidence="2" type="ORF">KFE25_003526</name>
</gene>
<dbReference type="AlphaFoldDB" id="A0A8J5XD20"/>
<dbReference type="Pfam" id="PF00248">
    <property type="entry name" value="Aldo_ket_red"/>
    <property type="match status" value="1"/>
</dbReference>
<reference evidence="2" key="1">
    <citation type="submission" date="2021-05" db="EMBL/GenBank/DDBJ databases">
        <title>The genome of the haptophyte Pavlova lutheri (Diacronema luteri, Pavlovales) - a model for lipid biosynthesis in eukaryotic algae.</title>
        <authorList>
            <person name="Hulatt C.J."/>
            <person name="Posewitz M.C."/>
        </authorList>
    </citation>
    <scope>NUCLEOTIDE SEQUENCE</scope>
    <source>
        <strain evidence="2">NIVA-4/92</strain>
    </source>
</reference>
<dbReference type="InterPro" id="IPR023210">
    <property type="entry name" value="NADP_OxRdtase_dom"/>
</dbReference>
<dbReference type="OrthoDB" id="2310150at2759"/>
<sequence>MKYYTLGAGQNALHVSQCCLGTMTWGEQNTEAEAHAQLSLAVERGVNLIDVAELYPVPPKQSTQGETERIVGSWLKADPSRRAKVVIATKVASRSPGPRLAHIVHTRTYPPGTPPQTELALTRPQILAACEGSLERLGIDCIDLYQLHWPDRSTNMFDTRAYKRSAERPAFTPFDETVGAIGELLAAGKVKQWGISNENAVGVCKLLESCAKLGVQSPVTIQNDFSVLHRRVEEDGTVEACSPVHSAVTPNGILLLAYGALAGGTLSGKYRRDADGSLVTSAKRARHVLFPAFQPRYFSGASIETAEKLCVLAAKYALTPAQLALLWAAGRDYVGSVIIGATSVAQLEENIAAFELPKLTAEQEAEVDAACDRMFTPYYSRVGEYKHIKEV</sequence>
<keyword evidence="3" id="KW-1185">Reference proteome</keyword>
<dbReference type="Gene3D" id="3.20.20.100">
    <property type="entry name" value="NADP-dependent oxidoreductase domain"/>
    <property type="match status" value="1"/>
</dbReference>
<name>A0A8J5XD20_DIALT</name>
<protein>
    <recommendedName>
        <fullName evidence="1">NADP-dependent oxidoreductase domain-containing protein</fullName>
    </recommendedName>
</protein>
<dbReference type="PANTHER" id="PTHR43364:SF17">
    <property type="entry name" value="ALDO KETO REDUCTASE"/>
    <property type="match status" value="1"/>
</dbReference>
<dbReference type="PANTHER" id="PTHR43364">
    <property type="entry name" value="NADH-SPECIFIC METHYLGLYOXAL REDUCTASE-RELATED"/>
    <property type="match status" value="1"/>
</dbReference>
<dbReference type="CDD" id="cd19094">
    <property type="entry name" value="AKR_Tas-like"/>
    <property type="match status" value="1"/>
</dbReference>
<evidence type="ECO:0000259" key="1">
    <source>
        <dbReference type="Pfam" id="PF00248"/>
    </source>
</evidence>
<evidence type="ECO:0000313" key="2">
    <source>
        <dbReference type="EMBL" id="KAG8464463.1"/>
    </source>
</evidence>
<dbReference type="InterPro" id="IPR050523">
    <property type="entry name" value="AKR_Detox_Biosynth"/>
</dbReference>
<accession>A0A8J5XD20</accession>